<keyword evidence="11" id="KW-1185">Reference proteome</keyword>
<feature type="region of interest" description="Disordered" evidence="8">
    <location>
        <begin position="1"/>
        <end position="265"/>
    </location>
</feature>
<dbReference type="PANTHER" id="PTHR41391">
    <property type="entry name" value="RESTRICTION OF TELOMERE CAPPING PROTEIN 4"/>
    <property type="match status" value="1"/>
</dbReference>
<accession>A0A5B0NHY8</accession>
<feature type="compositionally biased region" description="Low complexity" evidence="8">
    <location>
        <begin position="63"/>
        <end position="76"/>
    </location>
</feature>
<dbReference type="Proteomes" id="UP000324748">
    <property type="component" value="Unassembled WGS sequence"/>
</dbReference>
<dbReference type="Pfam" id="PF14474">
    <property type="entry name" value="RTC4"/>
    <property type="match status" value="1"/>
</dbReference>
<feature type="compositionally biased region" description="Basic residues" evidence="8">
    <location>
        <begin position="591"/>
        <end position="602"/>
    </location>
</feature>
<feature type="compositionally biased region" description="Polar residues" evidence="8">
    <location>
        <begin position="179"/>
        <end position="198"/>
    </location>
</feature>
<feature type="compositionally biased region" description="Basic and acidic residues" evidence="8">
    <location>
        <begin position="220"/>
        <end position="231"/>
    </location>
</feature>
<feature type="compositionally biased region" description="Basic and acidic residues" evidence="8">
    <location>
        <begin position="608"/>
        <end position="636"/>
    </location>
</feature>
<evidence type="ECO:0000256" key="4">
    <source>
        <dbReference type="ARBA" id="ARBA00009461"/>
    </source>
</evidence>
<feature type="compositionally biased region" description="Low complexity" evidence="8">
    <location>
        <begin position="246"/>
        <end position="259"/>
    </location>
</feature>
<evidence type="ECO:0000313" key="11">
    <source>
        <dbReference type="Proteomes" id="UP000324748"/>
    </source>
</evidence>
<evidence type="ECO:0000313" key="10">
    <source>
        <dbReference type="EMBL" id="KAA1088961.1"/>
    </source>
</evidence>
<evidence type="ECO:0000256" key="8">
    <source>
        <dbReference type="SAM" id="MobiDB-lite"/>
    </source>
</evidence>
<dbReference type="PANTHER" id="PTHR41391:SF1">
    <property type="entry name" value="RESTRICTION OF TELOMERE CAPPING PROTEIN 4"/>
    <property type="match status" value="1"/>
</dbReference>
<evidence type="ECO:0000256" key="6">
    <source>
        <dbReference type="ARBA" id="ARBA00022490"/>
    </source>
</evidence>
<evidence type="ECO:0000256" key="1">
    <source>
        <dbReference type="ARBA" id="ARBA00002738"/>
    </source>
</evidence>
<feature type="compositionally biased region" description="Basic residues" evidence="8">
    <location>
        <begin position="569"/>
        <end position="579"/>
    </location>
</feature>
<evidence type="ECO:0000256" key="2">
    <source>
        <dbReference type="ARBA" id="ARBA00004123"/>
    </source>
</evidence>
<dbReference type="AlphaFoldDB" id="A0A5B0NHY8"/>
<dbReference type="OrthoDB" id="128308at2759"/>
<keyword evidence="6" id="KW-0963">Cytoplasm</keyword>
<keyword evidence="7" id="KW-0539">Nucleus</keyword>
<evidence type="ECO:0000259" key="9">
    <source>
        <dbReference type="SMART" id="SM01312"/>
    </source>
</evidence>
<feature type="compositionally biased region" description="Low complexity" evidence="8">
    <location>
        <begin position="164"/>
        <end position="178"/>
    </location>
</feature>
<dbReference type="EMBL" id="VSWC01000093">
    <property type="protein sequence ID" value="KAA1088961.1"/>
    <property type="molecule type" value="Genomic_DNA"/>
</dbReference>
<comment type="function">
    <text evidence="1">May be involved in a process influencing telomere capping.</text>
</comment>
<feature type="compositionally biased region" description="Polar residues" evidence="8">
    <location>
        <begin position="125"/>
        <end position="134"/>
    </location>
</feature>
<evidence type="ECO:0000256" key="3">
    <source>
        <dbReference type="ARBA" id="ARBA00004496"/>
    </source>
</evidence>
<dbReference type="InterPro" id="IPR028094">
    <property type="entry name" value="RTC4_C"/>
</dbReference>
<gene>
    <name evidence="10" type="ORF">PGT21_002177</name>
</gene>
<reference evidence="10 11" key="1">
    <citation type="submission" date="2019-05" db="EMBL/GenBank/DDBJ databases">
        <title>Emergence of the Ug99 lineage of the wheat stem rust pathogen through somatic hybridization.</title>
        <authorList>
            <person name="Li F."/>
            <person name="Upadhyaya N.M."/>
            <person name="Sperschneider J."/>
            <person name="Matny O."/>
            <person name="Nguyen-Phuc H."/>
            <person name="Mago R."/>
            <person name="Raley C."/>
            <person name="Miller M.E."/>
            <person name="Silverstein K.A.T."/>
            <person name="Henningsen E."/>
            <person name="Hirsch C.D."/>
            <person name="Visser B."/>
            <person name="Pretorius Z.A."/>
            <person name="Steffenson B.J."/>
            <person name="Schwessinger B."/>
            <person name="Dodds P.N."/>
            <person name="Figueroa M."/>
        </authorList>
    </citation>
    <scope>NUCLEOTIDE SEQUENCE [LARGE SCALE GENOMIC DNA]</scope>
    <source>
        <strain evidence="10">21-0</strain>
    </source>
</reference>
<evidence type="ECO:0000256" key="7">
    <source>
        <dbReference type="ARBA" id="ARBA00023242"/>
    </source>
</evidence>
<dbReference type="GO" id="GO:0005737">
    <property type="term" value="C:cytoplasm"/>
    <property type="evidence" value="ECO:0007669"/>
    <property type="project" value="UniProtKB-SubCell"/>
</dbReference>
<proteinExistence type="inferred from homology"/>
<feature type="compositionally biased region" description="Polar residues" evidence="8">
    <location>
        <begin position="88"/>
        <end position="109"/>
    </location>
</feature>
<comment type="caution">
    <text evidence="10">The sequence shown here is derived from an EMBL/GenBank/DDBJ whole genome shotgun (WGS) entry which is preliminary data.</text>
</comment>
<name>A0A5B0NHY8_PUCGR</name>
<protein>
    <recommendedName>
        <fullName evidence="5">Restriction of telomere capping protein 4</fullName>
    </recommendedName>
</protein>
<comment type="similarity">
    <text evidence="4">Belongs to the RTC4 family.</text>
</comment>
<evidence type="ECO:0000256" key="5">
    <source>
        <dbReference type="ARBA" id="ARBA00015162"/>
    </source>
</evidence>
<feature type="compositionally biased region" description="Polar residues" evidence="8">
    <location>
        <begin position="149"/>
        <end position="163"/>
    </location>
</feature>
<dbReference type="SMART" id="SM01312">
    <property type="entry name" value="RTC4"/>
    <property type="match status" value="1"/>
</dbReference>
<dbReference type="InterPro" id="IPR039024">
    <property type="entry name" value="RTC4"/>
</dbReference>
<feature type="region of interest" description="Disordered" evidence="8">
    <location>
        <begin position="532"/>
        <end position="653"/>
    </location>
</feature>
<feature type="domain" description="Restriction of telomere capping protein 4 C-terminal" evidence="9">
    <location>
        <begin position="414"/>
        <end position="538"/>
    </location>
</feature>
<sequence>MSAVNRTEALRQLHFKKIKNRTPTPIAMPTARTRPPTGPSIDLTGIEQASPPSRQKRPPNNRPFKPSTSSSPFKQPARSTNPNPPKQPSTQSQKNQFKSNKHPPSTSKPPNKKLKTTQLGVKPPKNNTSNTLQNRPLPEILGKSRPAPLTSTSSPHLSVNKTHSICSGSTRASSSTSRLPNTDTDSSRPASTSKTPFTRYTIAPYSDSPPPSKPSSARKKLLDSNDTKDRASTLSCLSDLHIPTRSPSSDSVSIVSKPPQNSPLSTDLIADVQSTLSSMGMASQTDRCPRTVNYRTPDFHQSIHEDSPLVTSPIVDNPASLCPFCDKPLPENPSAGLVKHLEYLKNQPGVKRRKESKNPSALYLPFPMIANYCQRHRAEKQLIPMGLAKGWPSKIDFKTLPNRITSHLQYLNKICTREIASDFLDMALEEWSVQGPRKAQSVINEFGTFQIEQPGYYGSRGWEVICHTLKAIFLSPSRCDWTLEQALPLTPEFLLLKVLVPETALCLIADDLKLGVKDARVRTTLEESRTFGTVMFPDEDDKVPTLSDGRSSSESESEEQSSLQASHPKQLRLNKKRPRKSDSCEIEIVPSKRKLSSQRSRRQSGSSDQRRIDKIKPSSRSDRNLPRKRYGGDRNRPIYPTKVLNDGWEPTLC</sequence>
<dbReference type="GO" id="GO:0005634">
    <property type="term" value="C:nucleus"/>
    <property type="evidence" value="ECO:0007669"/>
    <property type="project" value="UniProtKB-SubCell"/>
</dbReference>
<comment type="subcellular location">
    <subcellularLocation>
        <location evidence="3">Cytoplasm</location>
    </subcellularLocation>
    <subcellularLocation>
        <location evidence="2">Nucleus</location>
    </subcellularLocation>
</comment>
<organism evidence="10 11">
    <name type="scientific">Puccinia graminis f. sp. tritici</name>
    <dbReference type="NCBI Taxonomy" id="56615"/>
    <lineage>
        <taxon>Eukaryota</taxon>
        <taxon>Fungi</taxon>
        <taxon>Dikarya</taxon>
        <taxon>Basidiomycota</taxon>
        <taxon>Pucciniomycotina</taxon>
        <taxon>Pucciniomycetes</taxon>
        <taxon>Pucciniales</taxon>
        <taxon>Pucciniaceae</taxon>
        <taxon>Puccinia</taxon>
    </lineage>
</organism>